<proteinExistence type="predicted"/>
<sequence length="162" mass="17103">MGRCDLIMVTKKLPVNLIGELLVSIGERLREERERLGFTQPAFAGLAETTKKSQIDYEKDVTQPKAGYLAAITKVGADVQYIVTGMRSAQALSSDEQELLALFRAAPLEVKATIVAGLKGGVRPSSGSKISVGGSFHGQVVEGDVTNTVSGGMHIGGKTGEK</sequence>
<keyword evidence="2" id="KW-1185">Reference proteome</keyword>
<gene>
    <name evidence="1" type="ordered locus">CV_2150</name>
</gene>
<dbReference type="EMBL" id="AE016825">
    <property type="protein sequence ID" value="AAQ59823.1"/>
    <property type="molecule type" value="Genomic_DNA"/>
</dbReference>
<accession>Q7NW40</accession>
<dbReference type="eggNOG" id="COG1396">
    <property type="taxonomic scope" value="Bacteria"/>
</dbReference>
<organism evidence="1 2">
    <name type="scientific">Chromobacterium violaceum (strain ATCC 12472 / DSM 30191 / JCM 1249 / CCUG 213 / NBRC 12614 / NCIMB 9131 / NCTC 9757 / MK)</name>
    <dbReference type="NCBI Taxonomy" id="243365"/>
    <lineage>
        <taxon>Bacteria</taxon>
        <taxon>Pseudomonadati</taxon>
        <taxon>Pseudomonadota</taxon>
        <taxon>Betaproteobacteria</taxon>
        <taxon>Neisseriales</taxon>
        <taxon>Chromobacteriaceae</taxon>
        <taxon>Chromobacterium</taxon>
    </lineage>
</organism>
<dbReference type="Gene3D" id="1.10.260.40">
    <property type="entry name" value="lambda repressor-like DNA-binding domains"/>
    <property type="match status" value="1"/>
</dbReference>
<dbReference type="KEGG" id="cvi:CV_2150"/>
<dbReference type="Proteomes" id="UP000001424">
    <property type="component" value="Chromosome"/>
</dbReference>
<dbReference type="InterPro" id="IPR010982">
    <property type="entry name" value="Lambda_DNA-bd_dom_sf"/>
</dbReference>
<dbReference type="AlphaFoldDB" id="Q7NW40"/>
<protein>
    <submittedName>
        <fullName evidence="1">Probable transcriptional regulator</fullName>
    </submittedName>
</protein>
<dbReference type="SUPFAM" id="SSF47413">
    <property type="entry name" value="lambda repressor-like DNA-binding domains"/>
    <property type="match status" value="1"/>
</dbReference>
<evidence type="ECO:0000313" key="1">
    <source>
        <dbReference type="EMBL" id="AAQ59823.1"/>
    </source>
</evidence>
<dbReference type="HOGENOM" id="CLU_066192_23_2_4"/>
<name>Q7NW40_CHRVO</name>
<dbReference type="GO" id="GO:0003677">
    <property type="term" value="F:DNA binding"/>
    <property type="evidence" value="ECO:0007669"/>
    <property type="project" value="InterPro"/>
</dbReference>
<reference evidence="1 2" key="1">
    <citation type="journal article" date="2003" name="Proc. Natl. Acad. Sci. U.S.A.">
        <title>The complete genome sequence of Chromobacterium violaceum reveals remarkable and exploitable bacterial adaptability.</title>
        <authorList>
            <person name="Vasconcelos A.T.R."/>
            <person name="de Almeida D.F."/>
            <person name="Almeida F.C."/>
            <person name="de Almeida L.G.P."/>
            <person name="de Almeida R."/>
            <person name="Goncalves J.A.A."/>
            <person name="Andrade E.M."/>
            <person name="Antonio R.V."/>
            <person name="Araripe J."/>
            <person name="de Araujo M.F.F."/>
            <person name="Filho S.A."/>
            <person name="Azevedo V."/>
            <person name="Batista A.J."/>
            <person name="Bataus L.A.M."/>
            <person name="Batista J.S."/>
            <person name="Belo A."/>
            <person name="vander Berg C."/>
            <person name="Blamey J."/>
            <person name="Bogo M."/>
            <person name="Bonato S."/>
            <person name="Bordignon J."/>
            <person name="Brito C.A."/>
            <person name="Brocchi M."/>
            <person name="Burity H.A."/>
            <person name="Camargo A.A."/>
            <person name="Cardoso D.D.P."/>
            <person name="Carneiro N.P."/>
            <person name="Carraro D.M."/>
            <person name="Carvalho C.M.B."/>
            <person name="Cascardo J.C.M."/>
            <person name="Cavada B.S."/>
            <person name="Chueire L.M.O."/>
            <person name="Pasa T.B.C."/>
            <person name="Duran N."/>
            <person name="Fagundes N."/>
            <person name="Falcao C.L."/>
            <person name="Fantinatti F."/>
            <person name="Farias I.P."/>
            <person name="Felipe M.S.S."/>
            <person name="Ferrari L.P."/>
            <person name="Ferro J.A."/>
            <person name="Ferro M.I.T."/>
            <person name="Franco G.R."/>
            <person name="Freitas N.S.A."/>
            <person name="Furlan L.R."/>
            <person name="Gazzinelli R.T."/>
            <person name="Gomes E.A."/>
            <person name="Goncalves P.R."/>
            <person name="Grangeiro T.B."/>
            <person name="Grattapaglia D."/>
            <person name="Grisard E.C."/>
            <person name="Guimaraes C.T."/>
            <person name="Hanna E.S."/>
            <person name="Hungria M."/>
            <person name="Jardim S.N."/>
            <person name="Laurino J."/>
            <person name="Leoi L.C.T."/>
            <person name="Fassarella L."/>
            <person name="Lima A."/>
            <person name="Loureiro M.F."/>
            <person name="Lyra M.C.P."/>
            <person name="Macedo M."/>
            <person name="Madeira H.M.F."/>
            <person name="Manfio G.P."/>
            <person name="Maranhao A.Q."/>
            <person name="Martins W.S."/>
            <person name="di Mauro S.M.Z."/>
            <person name="de Medeiros S.R.B."/>
            <person name="Meissner R.D.V."/>
            <person name="Menck C.F.M."/>
            <person name="Moreira M.A.M."/>
            <person name="Nascimento F.F."/>
            <person name="Nicolas M.F."/>
            <person name="Oliveira J.G."/>
            <person name="Oliveira S.C."/>
            <person name="Paixao R.F.C."/>
            <person name="Parente J.A."/>
            <person name="Pedrosa F.O."/>
            <person name="Pena S.J.D."/>
            <person name="Perreira J.O."/>
            <person name="Perreira M."/>
            <person name="Pinto L.S.R.C."/>
            <person name="Pinto L.S."/>
            <person name="Porto J.I.R."/>
            <person name="Potrich D.P."/>
            <person name="Neto C.E.R."/>
            <person name="Reis A.M.M."/>
            <person name="Rigo L.U."/>
            <person name="Rondinelli E."/>
            <person name="dos Santos E.B.P."/>
            <person name="Santos F.R."/>
            <person name="Schneider M.P.C."/>
            <person name="Seuanez H.N."/>
            <person name="Silva A.M.R."/>
            <person name="da Silva A.L.C."/>
            <person name="Silva D.W."/>
            <person name="Silva R."/>
            <person name="Simoes I.C."/>
            <person name="Simon D."/>
            <person name="Soares C.M.A."/>
            <person name="Soares R.B.A."/>
            <person name="Souza E.M."/>
            <person name="Souza K.R.L."/>
            <person name="Souza R.C."/>
            <person name="Steffens M.B.R."/>
            <person name="Steindel M."/>
            <person name="Teixeira S.R."/>
            <person name="Urmenyi T."/>
            <person name="Vettore A."/>
            <person name="Wassem R."/>
            <person name="Zaha A."/>
            <person name="Simpson A.J.G."/>
        </authorList>
    </citation>
    <scope>NUCLEOTIDE SEQUENCE [LARGE SCALE GENOMIC DNA]</scope>
    <source>
        <strain evidence="2">ATCC 12472 / DSM 30191 / JCM 1249 / NBRC 12614 / NCIMB 9131 / NCTC 9757</strain>
    </source>
</reference>
<dbReference type="STRING" id="243365.CV_2150"/>
<evidence type="ECO:0000313" key="2">
    <source>
        <dbReference type="Proteomes" id="UP000001424"/>
    </source>
</evidence>